<gene>
    <name evidence="11" type="ORF">M9189_02985</name>
</gene>
<keyword evidence="5" id="KW-0680">Restriction system</keyword>
<dbReference type="SUPFAM" id="SSF53335">
    <property type="entry name" value="S-adenosyl-L-methionine-dependent methyltransferases"/>
    <property type="match status" value="1"/>
</dbReference>
<dbReference type="AlphaFoldDB" id="A0A9J6ZRU9"/>
<dbReference type="GO" id="GO:0008170">
    <property type="term" value="F:N-methyltransferase activity"/>
    <property type="evidence" value="ECO:0007669"/>
    <property type="project" value="InterPro"/>
</dbReference>
<feature type="region of interest" description="Disordered" evidence="9">
    <location>
        <begin position="160"/>
        <end position="182"/>
    </location>
</feature>
<sequence>MRVKEPLFDYISPDTDYAIKNGDCLSVLKKIEDGKFDLILTSPPYNVGKSYETKTSIEKYLETQEEIISELVRTLSDKGNLCWQVGNYVDKGEIFPLDIFYYQIFKKHGLKLRNRIVWHFGHGLHASNRFSGRYETLLWFSKTDDYIFNLDNVRVPSKYPGKRHFKGPKKGQPSGNPLGKNPSDIWEIIEQDWDKAMWDIPNVKSNHPEKTEHPCQFPIELVERCVLALTDEGSWVLDPFAGVGSTVIGAIKNNRNGMGIEKEKEYCKIANKRIEDLKEGKLKIRPINKPIHKPTGKDKVAQIPKEWAELAFVNGNGTNGH</sequence>
<dbReference type="InterPro" id="IPR017985">
    <property type="entry name" value="MeTrfase_CN4_CS"/>
</dbReference>
<feature type="compositionally biased region" description="Basic residues" evidence="9">
    <location>
        <begin position="160"/>
        <end position="169"/>
    </location>
</feature>
<comment type="similarity">
    <text evidence="1">Belongs to the N(4)/N(6)-methyltransferase family. N(4) subfamily.</text>
</comment>
<evidence type="ECO:0000256" key="3">
    <source>
        <dbReference type="ARBA" id="ARBA00022679"/>
    </source>
</evidence>
<dbReference type="RefSeq" id="WP_250724458.1">
    <property type="nucleotide sequence ID" value="NZ_CP098400.1"/>
</dbReference>
<evidence type="ECO:0000259" key="10">
    <source>
        <dbReference type="Pfam" id="PF01555"/>
    </source>
</evidence>
<dbReference type="PANTHER" id="PTHR13370">
    <property type="entry name" value="RNA METHYLASE-RELATED"/>
    <property type="match status" value="1"/>
</dbReference>
<keyword evidence="6" id="KW-0238">DNA-binding</keyword>
<dbReference type="InterPro" id="IPR029063">
    <property type="entry name" value="SAM-dependent_MTases_sf"/>
</dbReference>
<dbReference type="Pfam" id="PF01555">
    <property type="entry name" value="N6_N4_Mtase"/>
    <property type="match status" value="1"/>
</dbReference>
<dbReference type="REBASE" id="635468">
    <property type="entry name" value="M.Asp910ORF2985P"/>
</dbReference>
<dbReference type="GO" id="GO:0015667">
    <property type="term" value="F:site-specific DNA-methyltransferase (cytosine-N4-specific) activity"/>
    <property type="evidence" value="ECO:0007669"/>
    <property type="project" value="UniProtKB-EC"/>
</dbReference>
<reference evidence="11" key="2">
    <citation type="submission" date="2022-06" db="EMBL/GenBank/DDBJ databases">
        <title>Xiashengella guii gen. nov. sp. nov., a bacterium isolated form anaerobic digestion tank.</title>
        <authorList>
            <person name="Huang H."/>
        </authorList>
    </citation>
    <scope>NUCLEOTIDE SEQUENCE</scope>
    <source>
        <strain evidence="11">Ai-910</strain>
    </source>
</reference>
<dbReference type="KEGG" id="alkq:M9189_02985"/>
<dbReference type="EC" id="2.1.1.-" evidence="8"/>
<keyword evidence="3" id="KW-0808">Transferase</keyword>
<evidence type="ECO:0000256" key="6">
    <source>
        <dbReference type="ARBA" id="ARBA00023125"/>
    </source>
</evidence>
<dbReference type="Gene3D" id="3.40.50.150">
    <property type="entry name" value="Vaccinia Virus protein VP39"/>
    <property type="match status" value="1"/>
</dbReference>
<feature type="domain" description="DNA methylase N-4/N-6" evidence="10">
    <location>
        <begin position="37"/>
        <end position="272"/>
    </location>
</feature>
<proteinExistence type="inferred from homology"/>
<protein>
    <recommendedName>
        <fullName evidence="8">Methyltransferase</fullName>
        <ecNumber evidence="8">2.1.1.-</ecNumber>
    </recommendedName>
</protein>
<dbReference type="PANTHER" id="PTHR13370:SF3">
    <property type="entry name" value="TRNA (GUANINE(10)-N2)-METHYLTRANSFERASE HOMOLOG"/>
    <property type="match status" value="1"/>
</dbReference>
<evidence type="ECO:0000256" key="7">
    <source>
        <dbReference type="ARBA" id="ARBA00049120"/>
    </source>
</evidence>
<dbReference type="GO" id="GO:0032259">
    <property type="term" value="P:methylation"/>
    <property type="evidence" value="ECO:0007669"/>
    <property type="project" value="UniProtKB-KW"/>
</dbReference>
<keyword evidence="4" id="KW-0949">S-adenosyl-L-methionine</keyword>
<comment type="catalytic activity">
    <reaction evidence="7">
        <text>a 2'-deoxycytidine in DNA + S-adenosyl-L-methionine = an N(4)-methyl-2'-deoxycytidine in DNA + S-adenosyl-L-homocysteine + H(+)</text>
        <dbReference type="Rhea" id="RHEA:16857"/>
        <dbReference type="Rhea" id="RHEA-COMP:11369"/>
        <dbReference type="Rhea" id="RHEA-COMP:13674"/>
        <dbReference type="ChEBI" id="CHEBI:15378"/>
        <dbReference type="ChEBI" id="CHEBI:57856"/>
        <dbReference type="ChEBI" id="CHEBI:59789"/>
        <dbReference type="ChEBI" id="CHEBI:85452"/>
        <dbReference type="ChEBI" id="CHEBI:137933"/>
        <dbReference type="EC" id="2.1.1.113"/>
    </reaction>
</comment>
<dbReference type="GO" id="GO:0003677">
    <property type="term" value="F:DNA binding"/>
    <property type="evidence" value="ECO:0007669"/>
    <property type="project" value="UniProtKB-KW"/>
</dbReference>
<dbReference type="InterPro" id="IPR001091">
    <property type="entry name" value="RM_Methyltransferase"/>
</dbReference>
<dbReference type="GO" id="GO:0005737">
    <property type="term" value="C:cytoplasm"/>
    <property type="evidence" value="ECO:0007669"/>
    <property type="project" value="TreeGrafter"/>
</dbReference>
<organism evidence="11 12">
    <name type="scientific">Xiashengella succiniciproducens</name>
    <dbReference type="NCBI Taxonomy" id="2949635"/>
    <lineage>
        <taxon>Bacteria</taxon>
        <taxon>Pseudomonadati</taxon>
        <taxon>Bacteroidota</taxon>
        <taxon>Bacteroidia</taxon>
        <taxon>Marinilabiliales</taxon>
        <taxon>Marinilabiliaceae</taxon>
        <taxon>Xiashengella</taxon>
    </lineage>
</organism>
<evidence type="ECO:0000256" key="5">
    <source>
        <dbReference type="ARBA" id="ARBA00022747"/>
    </source>
</evidence>
<evidence type="ECO:0000313" key="12">
    <source>
        <dbReference type="Proteomes" id="UP001056426"/>
    </source>
</evidence>
<evidence type="ECO:0000256" key="9">
    <source>
        <dbReference type="SAM" id="MobiDB-lite"/>
    </source>
</evidence>
<evidence type="ECO:0000256" key="4">
    <source>
        <dbReference type="ARBA" id="ARBA00022691"/>
    </source>
</evidence>
<evidence type="ECO:0000313" key="11">
    <source>
        <dbReference type="EMBL" id="URW80318.1"/>
    </source>
</evidence>
<keyword evidence="2" id="KW-0489">Methyltransferase</keyword>
<reference evidence="11" key="1">
    <citation type="submission" date="2022-05" db="EMBL/GenBank/DDBJ databases">
        <authorList>
            <person name="Sun X."/>
        </authorList>
    </citation>
    <scope>NUCLEOTIDE SEQUENCE</scope>
    <source>
        <strain evidence="11">Ai-910</strain>
    </source>
</reference>
<dbReference type="PRINTS" id="PR00508">
    <property type="entry name" value="S21N4MTFRASE"/>
</dbReference>
<dbReference type="Proteomes" id="UP001056426">
    <property type="component" value="Chromosome"/>
</dbReference>
<accession>A0A9J6ZRU9</accession>
<evidence type="ECO:0000256" key="1">
    <source>
        <dbReference type="ARBA" id="ARBA00010203"/>
    </source>
</evidence>
<evidence type="ECO:0000256" key="2">
    <source>
        <dbReference type="ARBA" id="ARBA00022603"/>
    </source>
</evidence>
<dbReference type="GO" id="GO:0009307">
    <property type="term" value="P:DNA restriction-modification system"/>
    <property type="evidence" value="ECO:0007669"/>
    <property type="project" value="UniProtKB-KW"/>
</dbReference>
<dbReference type="PROSITE" id="PS00093">
    <property type="entry name" value="N4_MTASE"/>
    <property type="match status" value="1"/>
</dbReference>
<evidence type="ECO:0000256" key="8">
    <source>
        <dbReference type="RuleBase" id="RU362026"/>
    </source>
</evidence>
<dbReference type="InterPro" id="IPR002941">
    <property type="entry name" value="DNA_methylase_N4/N6"/>
</dbReference>
<dbReference type="EMBL" id="CP098400">
    <property type="protein sequence ID" value="URW80318.1"/>
    <property type="molecule type" value="Genomic_DNA"/>
</dbReference>
<name>A0A9J6ZRU9_9BACT</name>
<keyword evidence="12" id="KW-1185">Reference proteome</keyword>
<dbReference type="GO" id="GO:0009007">
    <property type="term" value="F:site-specific DNA-methyltransferase (adenine-specific) activity"/>
    <property type="evidence" value="ECO:0007669"/>
    <property type="project" value="TreeGrafter"/>
</dbReference>